<name>A0A084WGQ2_ANOSI</name>
<dbReference type="PANTHER" id="PTHR11161">
    <property type="entry name" value="O-ACYLTRANSFERASE"/>
    <property type="match status" value="1"/>
</dbReference>
<keyword evidence="2" id="KW-0472">Membrane</keyword>
<dbReference type="SMART" id="SM00703">
    <property type="entry name" value="NRF"/>
    <property type="match status" value="1"/>
</dbReference>
<feature type="compositionally biased region" description="Acidic residues" evidence="1">
    <location>
        <begin position="70"/>
        <end position="99"/>
    </location>
</feature>
<dbReference type="InterPro" id="IPR006621">
    <property type="entry name" value="Nose-resist-to-fluoxetine_N"/>
</dbReference>
<feature type="region of interest" description="Disordered" evidence="1">
    <location>
        <begin position="232"/>
        <end position="277"/>
    </location>
</feature>
<dbReference type="Pfam" id="PF20146">
    <property type="entry name" value="NRF"/>
    <property type="match status" value="1"/>
</dbReference>
<keyword evidence="2" id="KW-0812">Transmembrane</keyword>
<organism evidence="5">
    <name type="scientific">Anopheles sinensis</name>
    <name type="common">Mosquito</name>
    <dbReference type="NCBI Taxonomy" id="74873"/>
    <lineage>
        <taxon>Eukaryota</taxon>
        <taxon>Metazoa</taxon>
        <taxon>Ecdysozoa</taxon>
        <taxon>Arthropoda</taxon>
        <taxon>Hexapoda</taxon>
        <taxon>Insecta</taxon>
        <taxon>Pterygota</taxon>
        <taxon>Neoptera</taxon>
        <taxon>Endopterygota</taxon>
        <taxon>Diptera</taxon>
        <taxon>Nematocera</taxon>
        <taxon>Culicoidea</taxon>
        <taxon>Culicidae</taxon>
        <taxon>Anophelinae</taxon>
        <taxon>Anopheles</taxon>
    </lineage>
</organism>
<feature type="compositionally biased region" description="Basic and acidic residues" evidence="1">
    <location>
        <begin position="1018"/>
        <end position="1027"/>
    </location>
</feature>
<feature type="transmembrane region" description="Helical" evidence="2">
    <location>
        <begin position="908"/>
        <end position="931"/>
    </location>
</feature>
<dbReference type="EnsemblMetazoa" id="ASIC017496-RA">
    <property type="protein sequence ID" value="ASIC017496-PA"/>
    <property type="gene ID" value="ASIC017496"/>
</dbReference>
<reference evidence="6" key="2">
    <citation type="submission" date="2020-05" db="UniProtKB">
        <authorList>
            <consortium name="EnsemblMetazoa"/>
        </authorList>
    </citation>
    <scope>IDENTIFICATION</scope>
</reference>
<evidence type="ECO:0000313" key="7">
    <source>
        <dbReference type="Proteomes" id="UP000030765"/>
    </source>
</evidence>
<dbReference type="EMBL" id="ATLV01023664">
    <property type="status" value="NOT_ANNOTATED_CDS"/>
    <property type="molecule type" value="Genomic_DNA"/>
</dbReference>
<feature type="transmembrane region" description="Helical" evidence="2">
    <location>
        <begin position="983"/>
        <end position="1001"/>
    </location>
</feature>
<dbReference type="Pfam" id="PF01757">
    <property type="entry name" value="Acyl_transf_3"/>
    <property type="match status" value="1"/>
</dbReference>
<evidence type="ECO:0000313" key="6">
    <source>
        <dbReference type="EnsemblMetazoa" id="ASIC017496-PA"/>
    </source>
</evidence>
<feature type="transmembrane region" description="Helical" evidence="2">
    <location>
        <begin position="701"/>
        <end position="719"/>
    </location>
</feature>
<evidence type="ECO:0000256" key="3">
    <source>
        <dbReference type="SAM" id="SignalP"/>
    </source>
</evidence>
<dbReference type="PANTHER" id="PTHR11161:SF4">
    <property type="entry name" value="DROP DEAD"/>
    <property type="match status" value="1"/>
</dbReference>
<feature type="transmembrane region" description="Helical" evidence="2">
    <location>
        <begin position="870"/>
        <end position="888"/>
    </location>
</feature>
<accession>A0A084WGQ2</accession>
<feature type="compositionally biased region" description="Basic and acidic residues" evidence="1">
    <location>
        <begin position="196"/>
        <end position="220"/>
    </location>
</feature>
<dbReference type="InterPro" id="IPR002656">
    <property type="entry name" value="Acyl_transf_3_dom"/>
</dbReference>
<dbReference type="EMBL" id="KE525345">
    <property type="protein sequence ID" value="KFB49396.1"/>
    <property type="molecule type" value="Genomic_DNA"/>
</dbReference>
<keyword evidence="7" id="KW-1185">Reference proteome</keyword>
<reference evidence="5 7" key="1">
    <citation type="journal article" date="2014" name="BMC Genomics">
        <title>Genome sequence of Anopheles sinensis provides insight into genetics basis of mosquito competence for malaria parasites.</title>
        <authorList>
            <person name="Zhou D."/>
            <person name="Zhang D."/>
            <person name="Ding G."/>
            <person name="Shi L."/>
            <person name="Hou Q."/>
            <person name="Ye Y."/>
            <person name="Xu Y."/>
            <person name="Zhou H."/>
            <person name="Xiong C."/>
            <person name="Li S."/>
            <person name="Yu J."/>
            <person name="Hong S."/>
            <person name="Yu X."/>
            <person name="Zou P."/>
            <person name="Chen C."/>
            <person name="Chang X."/>
            <person name="Wang W."/>
            <person name="Lv Y."/>
            <person name="Sun Y."/>
            <person name="Ma L."/>
            <person name="Shen B."/>
            <person name="Zhu C."/>
        </authorList>
    </citation>
    <scope>NUCLEOTIDE SEQUENCE [LARGE SCALE GENOMIC DNA]</scope>
</reference>
<feature type="compositionally biased region" description="Acidic residues" evidence="1">
    <location>
        <begin position="1028"/>
        <end position="1039"/>
    </location>
</feature>
<dbReference type="VEuPathDB" id="VectorBase:ASIC017496"/>
<feature type="transmembrane region" description="Helical" evidence="2">
    <location>
        <begin position="658"/>
        <end position="680"/>
    </location>
</feature>
<sequence>MAVIFRHWYAALLVCLLVGAALVSEVDAFRLKEDRPGLAIVKRNLSPRLKKGFDGESGLIGGRKRWSVREEDEEEEEDEAVDEDDDDEEEDEDDEEGERESEAIRKATQQRLQRARRSKIVSGKAKPSKAPSKPAQKSVTSEKGKSKKQSVASDDKKDETQQAIESWLAGLGNVFRTIANRDNEDEGFLGWLGKLTAKDEDKPTAKNDADDGDDEKEKENPLINLLTSWLHTLDTGTDGDSNEEIRIRPVGDRREDASDEVDAKTSKGSRKPKQESKLVQLLNESPIAALFSAEELPKEASIETGPKKAKKVPQGPSKVVKQRIAISPEDFEQLLLRVPSFVPDYSLVPNEECRRQGHIFERQLRGKRLWALQMMDASAKLTSGLLRGNANQLGDFDLCTGIATKIQVKQNEQVRMRGKYCLAHVDVVAEDEELRLPVHLLQGRGFIKSTLNDPDHFLPRFTTINWGICLPAACTFEDAANIVKHFVRPYNSTGIKLFLELEEGNCHVRQVRTWSRLLKDNWQLVAVLGFYTFVVVVTLVATMNDYGIFIKIEPPSKLGASESEATSPDQLPTNVFHQTLMAFSLKKTLHQLIGSDTAFSEDGQDPAPARKDIRCLHGLKAVASIALFLALRLVPLGFQPFTNRNEFTESFSAPWSITVRLLMLYADVFLVISGFLAAYHMVREYRERAKVAWFKRIVGRYLRLTFPLIPVLVFYAWIWEHLGSGPQWGDVVVKNANLCKHNYLSNLFFIQNWYPVEEACAPHTVQLAIEMQLSVLAPFLMIVLVKNPFYGTAAYVILNGISTAIRFSSTTEDRLTPYVFNGVRLTQLYRTINLSFAETLHRLTPYLAGFGLGYLLQETGRQRQERGVHYAGWIGAAISLLWCVYFPLDIVRKDFQYDPGNAAQFAALAPLSFALGVCWLIYFCVTVEDSLLNRFLSSRPMVFLGNLSYSLSLVQFLVFFYFAGSTRGSEVFSFTSYVNRAEVCMLFGASLLLTVLFDLPIQNVKRLLDREGVLERMETNEPAKAEEQSEVQEPSEESTEQDKGAEKEASGESNDFVSPFDDRDEEDDGIWIRKSKVNPPVEDPVEDFWAQRDEDTVKAAPEPTKPNVKRRPESNGREWTRSWDLLDD</sequence>
<feature type="region of interest" description="Disordered" evidence="1">
    <location>
        <begin position="63"/>
        <end position="160"/>
    </location>
</feature>
<feature type="transmembrane region" description="Helical" evidence="2">
    <location>
        <begin position="943"/>
        <end position="963"/>
    </location>
</feature>
<evidence type="ECO:0000259" key="4">
    <source>
        <dbReference type="SMART" id="SM00703"/>
    </source>
</evidence>
<dbReference type="InterPro" id="IPR052728">
    <property type="entry name" value="O2_lipid_transport_reg"/>
</dbReference>
<feature type="signal peptide" evidence="3">
    <location>
        <begin position="1"/>
        <end position="28"/>
    </location>
</feature>
<feature type="region of interest" description="Disordered" evidence="1">
    <location>
        <begin position="1018"/>
        <end position="1128"/>
    </location>
</feature>
<evidence type="ECO:0000256" key="1">
    <source>
        <dbReference type="SAM" id="MobiDB-lite"/>
    </source>
</evidence>
<gene>
    <name evidence="5" type="ORF">ZHAS_00017496</name>
</gene>
<feature type="compositionally biased region" description="Low complexity" evidence="1">
    <location>
        <begin position="124"/>
        <end position="138"/>
    </location>
</feature>
<dbReference type="Proteomes" id="UP000030765">
    <property type="component" value="Unassembled WGS sequence"/>
</dbReference>
<feature type="transmembrane region" description="Helical" evidence="2">
    <location>
        <begin position="775"/>
        <end position="798"/>
    </location>
</feature>
<keyword evidence="3" id="KW-0732">Signal</keyword>
<feature type="transmembrane region" description="Helical" evidence="2">
    <location>
        <begin position="619"/>
        <end position="638"/>
    </location>
</feature>
<feature type="compositionally biased region" description="Basic and acidic residues" evidence="1">
    <location>
        <begin position="243"/>
        <end position="265"/>
    </location>
</feature>
<dbReference type="VEuPathDB" id="VectorBase:ASIS006376"/>
<evidence type="ECO:0000256" key="2">
    <source>
        <dbReference type="SAM" id="Phobius"/>
    </source>
</evidence>
<feature type="transmembrane region" description="Helical" evidence="2">
    <location>
        <begin position="522"/>
        <end position="541"/>
    </location>
</feature>
<evidence type="ECO:0000313" key="5">
    <source>
        <dbReference type="EMBL" id="KFB49396.1"/>
    </source>
</evidence>
<protein>
    <submittedName>
        <fullName evidence="5">AGAP000520-PA-like protein</fullName>
    </submittedName>
</protein>
<dbReference type="GO" id="GO:0016747">
    <property type="term" value="F:acyltransferase activity, transferring groups other than amino-acyl groups"/>
    <property type="evidence" value="ECO:0007669"/>
    <property type="project" value="InterPro"/>
</dbReference>
<feature type="chain" id="PRO_5001785008" evidence="3">
    <location>
        <begin position="29"/>
        <end position="1128"/>
    </location>
</feature>
<feature type="domain" description="Nose resistant-to-fluoxetine protein N-terminal" evidence="4">
    <location>
        <begin position="350"/>
        <end position="493"/>
    </location>
</feature>
<feature type="compositionally biased region" description="Basic and acidic residues" evidence="1">
    <location>
        <begin position="1040"/>
        <end position="1050"/>
    </location>
</feature>
<dbReference type="OMA" id="WTLQMLD"/>
<feature type="region of interest" description="Disordered" evidence="1">
    <location>
        <begin position="194"/>
        <end position="220"/>
    </location>
</feature>
<dbReference type="OrthoDB" id="8196286at2759"/>
<feature type="compositionally biased region" description="Basic and acidic residues" evidence="1">
    <location>
        <begin position="1110"/>
        <end position="1121"/>
    </location>
</feature>
<keyword evidence="2" id="KW-1133">Transmembrane helix</keyword>
<dbReference type="AlphaFoldDB" id="A0A084WGQ2"/>
<proteinExistence type="predicted"/>